<comment type="caution">
    <text evidence="2">The sequence shown here is derived from an EMBL/GenBank/DDBJ whole genome shotgun (WGS) entry which is preliminary data.</text>
</comment>
<gene>
    <name evidence="2" type="ORF">PRZ48_010365</name>
</gene>
<dbReference type="EMBL" id="JAXOVC010000008">
    <property type="protein sequence ID" value="KAK4497712.1"/>
    <property type="molecule type" value="Genomic_DNA"/>
</dbReference>
<name>A0ABR0E8F2_ZASCE</name>
<keyword evidence="1" id="KW-0472">Membrane</keyword>
<dbReference type="InterPro" id="IPR040632">
    <property type="entry name" value="Sulfotransfer_4"/>
</dbReference>
<keyword evidence="1" id="KW-1133">Transmembrane helix</keyword>
<dbReference type="SUPFAM" id="SSF52540">
    <property type="entry name" value="P-loop containing nucleoside triphosphate hydrolases"/>
    <property type="match status" value="1"/>
</dbReference>
<accession>A0ABR0E8F2</accession>
<evidence type="ECO:0000256" key="1">
    <source>
        <dbReference type="SAM" id="Phobius"/>
    </source>
</evidence>
<evidence type="ECO:0000313" key="2">
    <source>
        <dbReference type="EMBL" id="KAK4497712.1"/>
    </source>
</evidence>
<protein>
    <submittedName>
        <fullName evidence="2">Uncharacterized protein</fullName>
    </submittedName>
</protein>
<sequence>MARNEANQHVRLWREGVEGKYFPEKRVGRLLESREDFDGILWDYDSLARHYIPLLRYTLHIWTKGDLYNGEALKRGYLEHNQHIKDIVPKENLLTYRPGDGWEPLCRFLGKDVPDTPFPKANAGNAAAVAHEWIFPRERFLVVGRKVVKGLLPIGAVVAAVWIAMRTTRTA</sequence>
<dbReference type="PANTHER" id="PTHR36978">
    <property type="entry name" value="P-LOOP CONTAINING NUCLEOTIDE TRIPHOSPHATE HYDROLASE"/>
    <property type="match status" value="1"/>
</dbReference>
<proteinExistence type="predicted"/>
<keyword evidence="1" id="KW-0812">Transmembrane</keyword>
<keyword evidence="3" id="KW-1185">Reference proteome</keyword>
<dbReference type="InterPro" id="IPR027417">
    <property type="entry name" value="P-loop_NTPase"/>
</dbReference>
<dbReference type="Pfam" id="PF17784">
    <property type="entry name" value="Sulfotransfer_4"/>
    <property type="match status" value="1"/>
</dbReference>
<reference evidence="2 3" key="1">
    <citation type="journal article" date="2023" name="G3 (Bethesda)">
        <title>A chromosome-level genome assembly of Zasmidium syzygii isolated from banana leaves.</title>
        <authorList>
            <person name="van Westerhoven A.C."/>
            <person name="Mehrabi R."/>
            <person name="Talebi R."/>
            <person name="Steentjes M.B.F."/>
            <person name="Corcolon B."/>
            <person name="Chong P.A."/>
            <person name="Kema G.H.J."/>
            <person name="Seidl M.F."/>
        </authorList>
    </citation>
    <scope>NUCLEOTIDE SEQUENCE [LARGE SCALE GENOMIC DNA]</scope>
    <source>
        <strain evidence="2 3">P124</strain>
    </source>
</reference>
<organism evidence="2 3">
    <name type="scientific">Zasmidium cellare</name>
    <name type="common">Wine cellar mold</name>
    <name type="synonym">Racodium cellare</name>
    <dbReference type="NCBI Taxonomy" id="395010"/>
    <lineage>
        <taxon>Eukaryota</taxon>
        <taxon>Fungi</taxon>
        <taxon>Dikarya</taxon>
        <taxon>Ascomycota</taxon>
        <taxon>Pezizomycotina</taxon>
        <taxon>Dothideomycetes</taxon>
        <taxon>Dothideomycetidae</taxon>
        <taxon>Mycosphaerellales</taxon>
        <taxon>Mycosphaerellaceae</taxon>
        <taxon>Zasmidium</taxon>
    </lineage>
</organism>
<dbReference type="Gene3D" id="3.40.50.300">
    <property type="entry name" value="P-loop containing nucleotide triphosphate hydrolases"/>
    <property type="match status" value="1"/>
</dbReference>
<dbReference type="Proteomes" id="UP001305779">
    <property type="component" value="Unassembled WGS sequence"/>
</dbReference>
<feature type="transmembrane region" description="Helical" evidence="1">
    <location>
        <begin position="147"/>
        <end position="165"/>
    </location>
</feature>
<evidence type="ECO:0000313" key="3">
    <source>
        <dbReference type="Proteomes" id="UP001305779"/>
    </source>
</evidence>
<dbReference type="PANTHER" id="PTHR36978:SF4">
    <property type="entry name" value="P-LOOP CONTAINING NUCLEOSIDE TRIPHOSPHATE HYDROLASE PROTEIN"/>
    <property type="match status" value="1"/>
</dbReference>